<dbReference type="PANTHER" id="PTHR31029">
    <property type="entry name" value="CYCLIN-DEPENDENT KINASE-LIKE PROTEIN"/>
    <property type="match status" value="1"/>
</dbReference>
<reference evidence="3" key="1">
    <citation type="journal article" date="2020" name="Nat. Commun.">
        <title>Genome sequence of the cluster root forming white lupin.</title>
        <authorList>
            <person name="Hufnagel B."/>
            <person name="Marques A."/>
            <person name="Soriano A."/>
            <person name="Marques L."/>
            <person name="Divol F."/>
            <person name="Doumas P."/>
            <person name="Sallet E."/>
            <person name="Mancinotti D."/>
            <person name="Carrere S."/>
            <person name="Marande W."/>
            <person name="Arribat S."/>
            <person name="Keller J."/>
            <person name="Huneau C."/>
            <person name="Blein T."/>
            <person name="Aime D."/>
            <person name="Laguerre M."/>
            <person name="Taylor J."/>
            <person name="Schubert V."/>
            <person name="Nelson M."/>
            <person name="Geu-Flores F."/>
            <person name="Crespi M."/>
            <person name="Gallardo-Guerrero K."/>
            <person name="Delaux P.-M."/>
            <person name="Salse J."/>
            <person name="Berges H."/>
            <person name="Guyot R."/>
            <person name="Gouzy J."/>
            <person name="Peret B."/>
        </authorList>
    </citation>
    <scope>NUCLEOTIDE SEQUENCE [LARGE SCALE GENOMIC DNA]</scope>
    <source>
        <strain evidence="3">cv. Amiga</strain>
    </source>
</reference>
<dbReference type="AlphaFoldDB" id="A0A6A4QSK4"/>
<feature type="coiled-coil region" evidence="1">
    <location>
        <begin position="229"/>
        <end position="287"/>
    </location>
</feature>
<evidence type="ECO:0000313" key="2">
    <source>
        <dbReference type="EMBL" id="KAE9616567.1"/>
    </source>
</evidence>
<proteinExistence type="predicted"/>
<dbReference type="InterPro" id="IPR042316">
    <property type="entry name" value="IRKI-like"/>
</dbReference>
<dbReference type="OrthoDB" id="785851at2759"/>
<dbReference type="Proteomes" id="UP000447434">
    <property type="component" value="Chromosome 3"/>
</dbReference>
<gene>
    <name evidence="2" type="ORF">Lalb_Chr03g0026211</name>
</gene>
<name>A0A6A4QSK4_LUPAL</name>
<comment type="caution">
    <text evidence="2">The sequence shown here is derived from an EMBL/GenBank/DDBJ whole genome shotgun (WGS) entry which is preliminary data.</text>
</comment>
<protein>
    <recommendedName>
        <fullName evidence="4">DUF641 domain-containing protein</fullName>
    </recommendedName>
</protein>
<sequence>MAATAAHVFKNKNNNNGNREITRHEVQSAIAKAVELRALHAALMRRNNPTKAIFSFPSPASRPVSHFYANDYPVFTPIYEDDLVYNQKSMKSLTISESWDENGEENSLETIVTDYKEKSCIRKGLSHHLCPAEDSASVSGSRTDQITILQTSPANDYFKCRWTNGSEDFMSISSGNKGKPAIIASEFPRNSKSSNIVLSVTESQSSFQSQTKESEDVSQVLTDLGVMSLETLKKELVEANENRDAALMEVSEMKSLLRELKQKLEYLESYCEELKKASKQAMNARDSQLCEQLNNLPPRGKSFHENGESLMPVSEEVMVEGFLQIVSESRLSVKQFCKTIINNIDEADRSLAQNLNLILQPYKLSMNSKYSNAVLYHFEAFINQSLYQDFDNCVFQKHGCPKFLDPQQDRLAQFSSFVSLRNLSWNEVLRKGTKYYSEEFSKFCDQKMSCIVTRLSWTRPWTEQLLQAFFVAAKCMWLLHLLAFSFNPPLRILRVEENRNFDPHYMEDMFPRSQCPSRVKIMVMPGFYVQDRVLKCKVLCRYKSAA</sequence>
<dbReference type="EMBL" id="WOCE01000003">
    <property type="protein sequence ID" value="KAE9616567.1"/>
    <property type="molecule type" value="Genomic_DNA"/>
</dbReference>
<evidence type="ECO:0008006" key="4">
    <source>
        <dbReference type="Google" id="ProtNLM"/>
    </source>
</evidence>
<accession>A0A6A4QSK4</accession>
<evidence type="ECO:0000256" key="1">
    <source>
        <dbReference type="SAM" id="Coils"/>
    </source>
</evidence>
<evidence type="ECO:0000313" key="3">
    <source>
        <dbReference type="Proteomes" id="UP000447434"/>
    </source>
</evidence>
<keyword evidence="1" id="KW-0175">Coiled coil</keyword>
<organism evidence="2 3">
    <name type="scientific">Lupinus albus</name>
    <name type="common">White lupine</name>
    <name type="synonym">Lupinus termis</name>
    <dbReference type="NCBI Taxonomy" id="3870"/>
    <lineage>
        <taxon>Eukaryota</taxon>
        <taxon>Viridiplantae</taxon>
        <taxon>Streptophyta</taxon>
        <taxon>Embryophyta</taxon>
        <taxon>Tracheophyta</taxon>
        <taxon>Spermatophyta</taxon>
        <taxon>Magnoliopsida</taxon>
        <taxon>eudicotyledons</taxon>
        <taxon>Gunneridae</taxon>
        <taxon>Pentapetalae</taxon>
        <taxon>rosids</taxon>
        <taxon>fabids</taxon>
        <taxon>Fabales</taxon>
        <taxon>Fabaceae</taxon>
        <taxon>Papilionoideae</taxon>
        <taxon>50 kb inversion clade</taxon>
        <taxon>genistoids sensu lato</taxon>
        <taxon>core genistoids</taxon>
        <taxon>Genisteae</taxon>
        <taxon>Lupinus</taxon>
    </lineage>
</organism>
<keyword evidence="3" id="KW-1185">Reference proteome</keyword>
<dbReference type="PANTHER" id="PTHR31029:SF3">
    <property type="entry name" value="IRK-INTERACTING PROTEIN"/>
    <property type="match status" value="1"/>
</dbReference>